<name>A0A8B6HMM6_MYTGA</name>
<dbReference type="Proteomes" id="UP000596742">
    <property type="component" value="Unassembled WGS sequence"/>
</dbReference>
<gene>
    <name evidence="1" type="ORF">MGAL_10B065216</name>
</gene>
<evidence type="ECO:0008006" key="3">
    <source>
        <dbReference type="Google" id="ProtNLM"/>
    </source>
</evidence>
<dbReference type="EMBL" id="UYJE01010306">
    <property type="protein sequence ID" value="VDI81990.1"/>
    <property type="molecule type" value="Genomic_DNA"/>
</dbReference>
<keyword evidence="2" id="KW-1185">Reference proteome</keyword>
<dbReference type="Gene3D" id="2.60.40.10">
    <property type="entry name" value="Immunoglobulins"/>
    <property type="match status" value="1"/>
</dbReference>
<feature type="non-terminal residue" evidence="1">
    <location>
        <position position="110"/>
    </location>
</feature>
<evidence type="ECO:0000313" key="2">
    <source>
        <dbReference type="Proteomes" id="UP000596742"/>
    </source>
</evidence>
<comment type="caution">
    <text evidence="1">The sequence shown here is derived from an EMBL/GenBank/DDBJ whole genome shotgun (WGS) entry which is preliminary data.</text>
</comment>
<proteinExistence type="predicted"/>
<dbReference type="SUPFAM" id="SSF48726">
    <property type="entry name" value="Immunoglobulin"/>
    <property type="match status" value="1"/>
</dbReference>
<dbReference type="InterPro" id="IPR036179">
    <property type="entry name" value="Ig-like_dom_sf"/>
</dbReference>
<protein>
    <recommendedName>
        <fullName evidence="3">Immunoglobulin subtype domain-containing protein</fullName>
    </recommendedName>
</protein>
<reference evidence="1" key="1">
    <citation type="submission" date="2018-11" db="EMBL/GenBank/DDBJ databases">
        <authorList>
            <person name="Alioto T."/>
            <person name="Alioto T."/>
        </authorList>
    </citation>
    <scope>NUCLEOTIDE SEQUENCE</scope>
</reference>
<accession>A0A8B6HMM6</accession>
<dbReference type="InterPro" id="IPR013783">
    <property type="entry name" value="Ig-like_fold"/>
</dbReference>
<dbReference type="AlphaFoldDB" id="A0A8B6HMM6"/>
<evidence type="ECO:0000313" key="1">
    <source>
        <dbReference type="EMBL" id="VDI81990.1"/>
    </source>
</evidence>
<sequence length="110" mass="12111">MRDDCQFQKGRSPSISSKITVQGAIITNGEKVVRGVEGNDLNIVCNTVSGIPTIKSFMNINGLQFQRVGNGSLTYHFKPSKKDNRKTFVCSAYSPLLDNPLSSKVFLDIQ</sequence>
<organism evidence="1 2">
    <name type="scientific">Mytilus galloprovincialis</name>
    <name type="common">Mediterranean mussel</name>
    <dbReference type="NCBI Taxonomy" id="29158"/>
    <lineage>
        <taxon>Eukaryota</taxon>
        <taxon>Metazoa</taxon>
        <taxon>Spiralia</taxon>
        <taxon>Lophotrochozoa</taxon>
        <taxon>Mollusca</taxon>
        <taxon>Bivalvia</taxon>
        <taxon>Autobranchia</taxon>
        <taxon>Pteriomorphia</taxon>
        <taxon>Mytilida</taxon>
        <taxon>Mytiloidea</taxon>
        <taxon>Mytilidae</taxon>
        <taxon>Mytilinae</taxon>
        <taxon>Mytilus</taxon>
    </lineage>
</organism>